<keyword evidence="2" id="KW-1185">Reference proteome</keyword>
<protein>
    <recommendedName>
        <fullName evidence="3">LamG domain-containing protein</fullName>
    </recommendedName>
</protein>
<evidence type="ECO:0000313" key="1">
    <source>
        <dbReference type="EMBL" id="MDI5965713.1"/>
    </source>
</evidence>
<dbReference type="RefSeq" id="WP_271323121.1">
    <property type="nucleotide sequence ID" value="NZ_JAAGKO020000040.1"/>
</dbReference>
<accession>A0ABT6W4N5</accession>
<sequence>MANPKIGTLADDFTGAINTVLWGAITAGAATLDTVNNQVQLAIPTTSGTVNSFGTTAVYDATSSSVAARVGVAANGNGSTKTVARVRRDANNSIAMAVEAGAFHLNLMTAGSTVTTVLPAYSPDTHRWWRIREATGTFYADTSPDGLNWTQQASAAYTWDATAVTLAFESQAAATEVSGNLSLIANVNTRRGGAANQNWPTVVEAWGPSQTVNGATSPVTNLVALTGRTQGATSVKRGRQYELDEIQSGTYDVTLANKDGSLDPLNSGGPWYGHVLPYQPYRKHAQWPPTPNLMSQYLATGGDIGGAAGLIPATARVSSGTDTSGGSVVATAGAWQGGNVLQFAVPVSTASGTAICYTARVAPDPGQPVAHTVRARCVTVSSSLSAQAFIAFYTAAGVLASQTNGAATTLTGGTPAAWSTLAVSVAASPTGAAYMVVGVQTALTATSTANIQADGWQVEKAPSPSAWVAPGTWSPIYAGFVERWPSTWTMSGTYGVVSATAVDALAMLSQVTLTDPLSQEIQYRSPRYLYPLSDPGGVQAATDSTGANPVAPVGNGKYGSGTVTFGTSITASAASGTYLNDNSVATFTTTTPGAGTGAISFLDLTKAGIVAPVGGTWTRMIAFRWSGGTAPTGEADIWAATAGSATLAQLRNQLILCLDNTGALSFRFGNSSAGTSSVAAGGGDVADGNWHLALFGYSGITSANMFVSIDGGYNTASPGGSAASWIPSGLVSNTVGANYDVTTHAALSAFAGDISYVAEFPTALSPADCAALYGAWRSQCAGESTDARYARILRYAGYTGGTSLQAGLTTNMGPASDLSGTDAFSALEAVVDTEAGSHFVARDGTVTFQSRGNRYNSLAPVYTFGENTASGEWPYEDCQLDYDPTHLGNQVQVTQQSTNQIFSAQDSTSIAEYFPRSLTRTVNAASAAECQDAAGYLVSRYKQPLVRVDSIKLHPSAFPSLWPVCLSLELGMRVRVMRRPPSPAAPIQVDCFIESIQVDMDDTGEAFWTLQCSPVDPLLYGVFAAFHTTLATAASTGATTVTINAGQDSTNPAAAQLAAGQQLVLGQGTANAETVAILSVGATTTGWTTATLTLTAATTKSHSAGDVVCEPLPAGVTDPSTWDIVAKFDSSSFAY</sequence>
<dbReference type="Proteomes" id="UP001156398">
    <property type="component" value="Unassembled WGS sequence"/>
</dbReference>
<gene>
    <name evidence="1" type="ORF">POF43_023805</name>
</gene>
<dbReference type="EMBL" id="JAAGKO020000040">
    <property type="protein sequence ID" value="MDI5965713.1"/>
    <property type="molecule type" value="Genomic_DNA"/>
</dbReference>
<name>A0ABT6W4N5_9ACTN</name>
<dbReference type="InterPro" id="IPR013320">
    <property type="entry name" value="ConA-like_dom_sf"/>
</dbReference>
<dbReference type="SUPFAM" id="SSF49899">
    <property type="entry name" value="Concanavalin A-like lectins/glucanases"/>
    <property type="match status" value="1"/>
</dbReference>
<organism evidence="1 2">
    <name type="scientific">Streptantibioticus silvisoli</name>
    <dbReference type="NCBI Taxonomy" id="2705255"/>
    <lineage>
        <taxon>Bacteria</taxon>
        <taxon>Bacillati</taxon>
        <taxon>Actinomycetota</taxon>
        <taxon>Actinomycetes</taxon>
        <taxon>Kitasatosporales</taxon>
        <taxon>Streptomycetaceae</taxon>
        <taxon>Streptantibioticus</taxon>
    </lineage>
</organism>
<comment type="caution">
    <text evidence="1">The sequence shown here is derived from an EMBL/GenBank/DDBJ whole genome shotgun (WGS) entry which is preliminary data.</text>
</comment>
<evidence type="ECO:0000313" key="2">
    <source>
        <dbReference type="Proteomes" id="UP001156398"/>
    </source>
</evidence>
<reference evidence="1 2" key="1">
    <citation type="submission" date="2023-05" db="EMBL/GenBank/DDBJ databases">
        <title>Streptantibioticus silvisoli sp. nov., acidotolerant actinomycetes 1 from pine litter.</title>
        <authorList>
            <person name="Swiecimska M."/>
            <person name="Golinska P."/>
            <person name="Sangal V."/>
            <person name="Wachnowicz B."/>
            <person name="Goodfellow M."/>
        </authorList>
    </citation>
    <scope>NUCLEOTIDE SEQUENCE [LARGE SCALE GENOMIC DNA]</scope>
    <source>
        <strain evidence="1 2">SL54</strain>
    </source>
</reference>
<proteinExistence type="predicted"/>
<evidence type="ECO:0008006" key="3">
    <source>
        <dbReference type="Google" id="ProtNLM"/>
    </source>
</evidence>